<evidence type="ECO:0000313" key="2">
    <source>
        <dbReference type="Proteomes" id="UP000281553"/>
    </source>
</evidence>
<evidence type="ECO:0000313" key="1">
    <source>
        <dbReference type="EMBL" id="VDN38524.1"/>
    </source>
</evidence>
<accession>A0A3P7N7J1</accession>
<dbReference type="Proteomes" id="UP000281553">
    <property type="component" value="Unassembled WGS sequence"/>
</dbReference>
<dbReference type="OrthoDB" id="6299642at2759"/>
<keyword evidence="2" id="KW-1185">Reference proteome</keyword>
<sequence>MSLSDIESHDGRSRGSKVNNENGHWLLLAMAEFKDPSQYEYLIHTSTPSVKSGLIRSRPGVAHRLESPEENDGEHLYSNVNEAYVAVVRTFFLVSLLVDRHKDAWAPVIRNGLFSPCLSSHLMEPGRQSVGTRLVDFNGYAVLSRCLIVAQPFYGISDFCFRRRVE</sequence>
<organism evidence="1 2">
    <name type="scientific">Dibothriocephalus latus</name>
    <name type="common">Fish tapeworm</name>
    <name type="synonym">Diphyllobothrium latum</name>
    <dbReference type="NCBI Taxonomy" id="60516"/>
    <lineage>
        <taxon>Eukaryota</taxon>
        <taxon>Metazoa</taxon>
        <taxon>Spiralia</taxon>
        <taxon>Lophotrochozoa</taxon>
        <taxon>Platyhelminthes</taxon>
        <taxon>Cestoda</taxon>
        <taxon>Eucestoda</taxon>
        <taxon>Diphyllobothriidea</taxon>
        <taxon>Diphyllobothriidae</taxon>
        <taxon>Dibothriocephalus</taxon>
    </lineage>
</organism>
<reference evidence="1 2" key="1">
    <citation type="submission" date="2018-11" db="EMBL/GenBank/DDBJ databases">
        <authorList>
            <consortium name="Pathogen Informatics"/>
        </authorList>
    </citation>
    <scope>NUCLEOTIDE SEQUENCE [LARGE SCALE GENOMIC DNA]</scope>
</reference>
<gene>
    <name evidence="1" type="ORF">DILT_LOCUS17623</name>
</gene>
<dbReference type="AlphaFoldDB" id="A0A3P7N7J1"/>
<protein>
    <submittedName>
        <fullName evidence="1">Uncharacterized protein</fullName>
    </submittedName>
</protein>
<name>A0A3P7N7J1_DIBLA</name>
<proteinExistence type="predicted"/>
<dbReference type="EMBL" id="UYRU01093303">
    <property type="protein sequence ID" value="VDN38524.1"/>
    <property type="molecule type" value="Genomic_DNA"/>
</dbReference>